<keyword evidence="3 6" id="KW-0378">Hydrolase</keyword>
<dbReference type="Gene3D" id="3.40.390.10">
    <property type="entry name" value="Collagenase (Catalytic Domain)"/>
    <property type="match status" value="1"/>
</dbReference>
<accession>A0ABW1NWV0</accession>
<dbReference type="InterPro" id="IPR006026">
    <property type="entry name" value="Peptidase_Metallo"/>
</dbReference>
<feature type="domain" description="Peptidase metallopeptidase" evidence="5">
    <location>
        <begin position="437"/>
        <end position="583"/>
    </location>
</feature>
<dbReference type="PANTHER" id="PTHR10201:SF309">
    <property type="entry name" value="PEPTIDASE METALLOPEPTIDASE DOMAIN-CONTAINING PROTEIN"/>
    <property type="match status" value="1"/>
</dbReference>
<keyword evidence="7" id="KW-1185">Reference proteome</keyword>
<dbReference type="PANTHER" id="PTHR10201">
    <property type="entry name" value="MATRIX METALLOPROTEINASE"/>
    <property type="match status" value="1"/>
</dbReference>
<evidence type="ECO:0000256" key="1">
    <source>
        <dbReference type="ARBA" id="ARBA00022670"/>
    </source>
</evidence>
<reference evidence="7" key="1">
    <citation type="journal article" date="2019" name="Int. J. Syst. Evol. Microbiol.">
        <title>The Global Catalogue of Microorganisms (GCM) 10K type strain sequencing project: providing services to taxonomists for standard genome sequencing and annotation.</title>
        <authorList>
            <consortium name="The Broad Institute Genomics Platform"/>
            <consortium name="The Broad Institute Genome Sequencing Center for Infectious Disease"/>
            <person name="Wu L."/>
            <person name="Ma J."/>
        </authorList>
    </citation>
    <scope>NUCLEOTIDE SEQUENCE [LARGE SCALE GENOMIC DNA]</scope>
    <source>
        <strain evidence="7">JCM 30346</strain>
    </source>
</reference>
<dbReference type="InterPro" id="IPR021190">
    <property type="entry name" value="Pept_M10A"/>
</dbReference>
<dbReference type="GO" id="GO:0008237">
    <property type="term" value="F:metallopeptidase activity"/>
    <property type="evidence" value="ECO:0007669"/>
    <property type="project" value="UniProtKB-KW"/>
</dbReference>
<dbReference type="Pfam" id="PF00413">
    <property type="entry name" value="Peptidase_M10"/>
    <property type="match status" value="1"/>
</dbReference>
<protein>
    <submittedName>
        <fullName evidence="6">Matrixin family metalloprotease</fullName>
        <ecNumber evidence="6">3.4.24.-</ecNumber>
    </submittedName>
</protein>
<dbReference type="PRINTS" id="PR00138">
    <property type="entry name" value="MATRIXIN"/>
</dbReference>
<evidence type="ECO:0000259" key="5">
    <source>
        <dbReference type="SMART" id="SM00235"/>
    </source>
</evidence>
<dbReference type="Proteomes" id="UP001596137">
    <property type="component" value="Unassembled WGS sequence"/>
</dbReference>
<evidence type="ECO:0000256" key="4">
    <source>
        <dbReference type="ARBA" id="ARBA00022833"/>
    </source>
</evidence>
<dbReference type="InterPro" id="IPR001818">
    <property type="entry name" value="Pept_M10_metallopeptidase"/>
</dbReference>
<evidence type="ECO:0000256" key="2">
    <source>
        <dbReference type="ARBA" id="ARBA00022723"/>
    </source>
</evidence>
<dbReference type="SUPFAM" id="SSF89372">
    <property type="entry name" value="Fucose-specific lectin"/>
    <property type="match status" value="1"/>
</dbReference>
<proteinExistence type="predicted"/>
<evidence type="ECO:0000313" key="7">
    <source>
        <dbReference type="Proteomes" id="UP001596137"/>
    </source>
</evidence>
<dbReference type="SUPFAM" id="SSF55486">
    <property type="entry name" value="Metalloproteases ('zincins'), catalytic domain"/>
    <property type="match status" value="1"/>
</dbReference>
<dbReference type="EMBL" id="JBHSRF010000135">
    <property type="protein sequence ID" value="MFC6087378.1"/>
    <property type="molecule type" value="Genomic_DNA"/>
</dbReference>
<keyword evidence="6" id="KW-0482">Metalloprotease</keyword>
<evidence type="ECO:0000256" key="3">
    <source>
        <dbReference type="ARBA" id="ARBA00022801"/>
    </source>
</evidence>
<dbReference type="InterPro" id="IPR024079">
    <property type="entry name" value="MetalloPept_cat_dom_sf"/>
</dbReference>
<gene>
    <name evidence="6" type="ORF">ACFP1K_39855</name>
</gene>
<dbReference type="SMART" id="SM00235">
    <property type="entry name" value="ZnMc"/>
    <property type="match status" value="1"/>
</dbReference>
<sequence>MVDVRIDTGSLTYTTFLSPEPNGGWVDGADAPTFHVNPGVYGFQQMSGVVAEFKYVVTGDGLFDYASENDGFLEGRGTTTLTVRGFTVTLDGTRLSHDLLPIVIGATTLPRGGTHELTLAPAAGYGFQPASGVVADFRFAVHTDGRITVDPRYSGFAQASGRTVVVSGYTVTIDGRELSHALLPVSMLGGSEVLSNEHSNQFTYIPAAGYRFQPASGIVADFRFDVHADGRIIIDPLYAGFAHASGRTLVISGYTVTIDGRELSHALLPVSMLGSSEVLSNERSHQFTYIPAAGYRFQPASGIVADFRFDVHADGRVIVDPRYAGFAQIGERTLTLTGYRVTIDTRELPHAVLPMLLGFTGQPLAPGVNELTVVPAIGYTFLVHQSGMIGLRFSLDTAGKTTLTNAPGGVTVMSSRRRCGVPDDVVTALQIQTYGSPGGRWSRRALTYTTNATGANLPPAEVGIAISNAFNDWQAANWLLSLRPTAANGDIQLSFGGKELDDRFGDEGNVLGAAPYPEAGRVFFDKAEKWTMDSLRAVALHEIGHALGLRHSNDPASIMYPYGGGALIIDAESRDALRKLYGWAPQTPLRDRATSDRPAMASAGLVNFTSSTLTLHMVWKGGRGDPRMFEATLADGEWSPQRHIEGPYLSSHSPSLTTFTLGDGASTGLMMAWKGHADQGLFFARNEGTGWTPPENIPEAGSSHRPALAIHGEPHMAWKGINDDQGIYWSRRTATGWAPQKRVRGVGTTQSPSLVEFQNRLYMFWKGIEGDSQVYYSWFDDDNPIWRPQKIVTYADTQTGGGIPLSIGTSHGPATTVDGNRIMLAWKGAHDDPGIYFSLFDGEEFTGQIRVNDVGTAQGPGVCSFRGTTHLAWKGIQDDDVIYWSTL</sequence>
<dbReference type="EC" id="3.4.24.-" evidence="6"/>
<dbReference type="RefSeq" id="WP_380763567.1">
    <property type="nucleotide sequence ID" value="NZ_JBHSRF010000135.1"/>
</dbReference>
<keyword evidence="2" id="KW-0479">Metal-binding</keyword>
<organism evidence="6 7">
    <name type="scientific">Sphaerisporangium aureirubrum</name>
    <dbReference type="NCBI Taxonomy" id="1544736"/>
    <lineage>
        <taxon>Bacteria</taxon>
        <taxon>Bacillati</taxon>
        <taxon>Actinomycetota</taxon>
        <taxon>Actinomycetes</taxon>
        <taxon>Streptosporangiales</taxon>
        <taxon>Streptosporangiaceae</taxon>
        <taxon>Sphaerisporangium</taxon>
    </lineage>
</organism>
<evidence type="ECO:0000313" key="6">
    <source>
        <dbReference type="EMBL" id="MFC6087378.1"/>
    </source>
</evidence>
<name>A0ABW1NWV0_9ACTN</name>
<keyword evidence="4" id="KW-0862">Zinc</keyword>
<comment type="caution">
    <text evidence="6">The sequence shown here is derived from an EMBL/GenBank/DDBJ whole genome shotgun (WGS) entry which is preliminary data.</text>
</comment>
<keyword evidence="1" id="KW-0645">Protease</keyword>